<reference evidence="2 3" key="1">
    <citation type="submission" date="2021-12" db="EMBL/GenBank/DDBJ databases">
        <title>Genome seq of p7.</title>
        <authorList>
            <person name="Seo T."/>
        </authorList>
    </citation>
    <scope>NUCLEOTIDE SEQUENCE [LARGE SCALE GENOMIC DNA]</scope>
    <source>
        <strain evidence="2 3">P7</strain>
    </source>
</reference>
<evidence type="ECO:0000313" key="2">
    <source>
        <dbReference type="EMBL" id="MCE4540621.1"/>
    </source>
</evidence>
<gene>
    <name evidence="2" type="ORF">LXT12_25615</name>
</gene>
<sequence length="98" mass="10613">MPIEAQLRTYRNERRDTQAEDDVGRQLCQVALEARSDDDVQQVVALPEQSDLGRRSLNSAVAAPESPPLTAGSAPPATAKFAVTAALRRPAGPHRYDC</sequence>
<protein>
    <submittedName>
        <fullName evidence="2">Uncharacterized protein</fullName>
    </submittedName>
</protein>
<comment type="caution">
    <text evidence="2">The sequence shown here is derived from an EMBL/GenBank/DDBJ whole genome shotgun (WGS) entry which is preliminary data.</text>
</comment>
<dbReference type="EMBL" id="JAJTWT010000019">
    <property type="protein sequence ID" value="MCE4540621.1"/>
    <property type="molecule type" value="Genomic_DNA"/>
</dbReference>
<feature type="compositionally biased region" description="Basic and acidic residues" evidence="1">
    <location>
        <begin position="10"/>
        <end position="22"/>
    </location>
</feature>
<name>A0ABS8XPW8_9BURK</name>
<feature type="region of interest" description="Disordered" evidence="1">
    <location>
        <begin position="51"/>
        <end position="76"/>
    </location>
</feature>
<evidence type="ECO:0000256" key="1">
    <source>
        <dbReference type="SAM" id="MobiDB-lite"/>
    </source>
</evidence>
<proteinExistence type="predicted"/>
<dbReference type="RefSeq" id="WP_233395178.1">
    <property type="nucleotide sequence ID" value="NZ_JAJTWT010000019.1"/>
</dbReference>
<organism evidence="2 3">
    <name type="scientific">Pelomonas caseinilytica</name>
    <dbReference type="NCBI Taxonomy" id="2906763"/>
    <lineage>
        <taxon>Bacteria</taxon>
        <taxon>Pseudomonadati</taxon>
        <taxon>Pseudomonadota</taxon>
        <taxon>Betaproteobacteria</taxon>
        <taxon>Burkholderiales</taxon>
        <taxon>Sphaerotilaceae</taxon>
        <taxon>Roseateles</taxon>
    </lineage>
</organism>
<accession>A0ABS8XPW8</accession>
<evidence type="ECO:0000313" key="3">
    <source>
        <dbReference type="Proteomes" id="UP001201463"/>
    </source>
</evidence>
<dbReference type="Proteomes" id="UP001201463">
    <property type="component" value="Unassembled WGS sequence"/>
</dbReference>
<feature type="region of interest" description="Disordered" evidence="1">
    <location>
        <begin position="1"/>
        <end position="22"/>
    </location>
</feature>
<keyword evidence="3" id="KW-1185">Reference proteome</keyword>